<evidence type="ECO:0000256" key="4">
    <source>
        <dbReference type="ARBA" id="ARBA00022452"/>
    </source>
</evidence>
<dbReference type="SUPFAM" id="SSF56935">
    <property type="entry name" value="Porins"/>
    <property type="match status" value="1"/>
</dbReference>
<dbReference type="GO" id="GO:0015288">
    <property type="term" value="F:porin activity"/>
    <property type="evidence" value="ECO:0007669"/>
    <property type="project" value="UniProtKB-KW"/>
</dbReference>
<dbReference type="STRING" id="1121117.SAMN02745977_00300"/>
<dbReference type="PRINTS" id="PR00184">
    <property type="entry name" value="NEISSPPORIN"/>
</dbReference>
<dbReference type="EMBL" id="FOCW01000001">
    <property type="protein sequence ID" value="SEN05838.1"/>
    <property type="molecule type" value="Genomic_DNA"/>
</dbReference>
<dbReference type="InterPro" id="IPR001702">
    <property type="entry name" value="Porin_Gram-ve"/>
</dbReference>
<dbReference type="InterPro" id="IPR023614">
    <property type="entry name" value="Porin_dom_sf"/>
</dbReference>
<evidence type="ECO:0000313" key="13">
    <source>
        <dbReference type="Proteomes" id="UP000199531"/>
    </source>
</evidence>
<evidence type="ECO:0000256" key="6">
    <source>
        <dbReference type="ARBA" id="ARBA00022729"/>
    </source>
</evidence>
<dbReference type="GO" id="GO:0046930">
    <property type="term" value="C:pore complex"/>
    <property type="evidence" value="ECO:0007669"/>
    <property type="project" value="UniProtKB-KW"/>
</dbReference>
<keyword evidence="8" id="KW-0626">Porin</keyword>
<dbReference type="RefSeq" id="WP_159430672.1">
    <property type="nucleotide sequence ID" value="NZ_FOCW01000001.1"/>
</dbReference>
<sequence length="370" mass="38759">MGAASAQSSVTLYGVADVYAGQTKTTLTLPAWGQEMPTAVAVRPIPMRKIVNKDTGFKSGGLQGSRIGVKGVEDLGNGLKAVFNYEMGFNAIDGDLANHSGTGVGFGRRAVVGLEGGFGSVLLGTDYTPLFNLLDASSVDGLSSFETVSAHIYTPRASGVHYAGNFSGVGIQAFAGYNKVSETESGAWGSYNETTKEQGYGLGVSYANGPFMVGVAGQEFKNSYSDSDPSSFQIKRTEAAVGATYDFGAAKLFANYINARLRATDGGASMGKLKAEEANIGVRVPFGAASVMAGYGHNRVKAYNGNGDQLGSAKGNDWVVGANYAFSKRTDVYARVGRTDDLKVKAKVANGREIGSYKVENVAVGLRHKF</sequence>
<organism evidence="12 13">
    <name type="scientific">Brachymonas denitrificans DSM 15123</name>
    <dbReference type="NCBI Taxonomy" id="1121117"/>
    <lineage>
        <taxon>Bacteria</taxon>
        <taxon>Pseudomonadati</taxon>
        <taxon>Pseudomonadota</taxon>
        <taxon>Betaproteobacteria</taxon>
        <taxon>Burkholderiales</taxon>
        <taxon>Comamonadaceae</taxon>
        <taxon>Brachymonas</taxon>
    </lineage>
</organism>
<reference evidence="12 13" key="1">
    <citation type="submission" date="2016-10" db="EMBL/GenBank/DDBJ databases">
        <authorList>
            <person name="de Groot N.N."/>
        </authorList>
    </citation>
    <scope>NUCLEOTIDE SEQUENCE [LARGE SCALE GENOMIC DNA]</scope>
    <source>
        <strain evidence="12 13">DSM 15123</strain>
    </source>
</reference>
<evidence type="ECO:0000256" key="7">
    <source>
        <dbReference type="ARBA" id="ARBA00023065"/>
    </source>
</evidence>
<keyword evidence="7" id="KW-0406">Ion transport</keyword>
<keyword evidence="4" id="KW-1134">Transmembrane beta strand</keyword>
<comment type="subcellular location">
    <subcellularLocation>
        <location evidence="1">Cell outer membrane</location>
        <topology evidence="1">Multi-pass membrane protein</topology>
    </subcellularLocation>
</comment>
<evidence type="ECO:0000256" key="5">
    <source>
        <dbReference type="ARBA" id="ARBA00022692"/>
    </source>
</evidence>
<dbReference type="InterPro" id="IPR002299">
    <property type="entry name" value="Porin_Neis"/>
</dbReference>
<feature type="domain" description="Porin" evidence="11">
    <location>
        <begin position="2"/>
        <end position="340"/>
    </location>
</feature>
<name>A0A1H8DH31_9BURK</name>
<keyword evidence="5" id="KW-0812">Transmembrane</keyword>
<dbReference type="InterPro" id="IPR050298">
    <property type="entry name" value="Gram-neg_bact_OMP"/>
</dbReference>
<dbReference type="InterPro" id="IPR033900">
    <property type="entry name" value="Gram_neg_porin_domain"/>
</dbReference>
<protein>
    <submittedName>
        <fullName evidence="12">Outer membrane protein (Porin)</fullName>
    </submittedName>
</protein>
<evidence type="ECO:0000256" key="8">
    <source>
        <dbReference type="ARBA" id="ARBA00023114"/>
    </source>
</evidence>
<accession>A0A1H8DH31</accession>
<dbReference type="GO" id="GO:0009279">
    <property type="term" value="C:cell outer membrane"/>
    <property type="evidence" value="ECO:0007669"/>
    <property type="project" value="UniProtKB-SubCell"/>
</dbReference>
<keyword evidence="13" id="KW-1185">Reference proteome</keyword>
<dbReference type="Pfam" id="PF13609">
    <property type="entry name" value="Porin_4"/>
    <property type="match status" value="1"/>
</dbReference>
<dbReference type="GO" id="GO:0034220">
    <property type="term" value="P:monoatomic ion transmembrane transport"/>
    <property type="evidence" value="ECO:0007669"/>
    <property type="project" value="InterPro"/>
</dbReference>
<evidence type="ECO:0000256" key="2">
    <source>
        <dbReference type="ARBA" id="ARBA00011233"/>
    </source>
</evidence>
<keyword evidence="3" id="KW-0813">Transport</keyword>
<dbReference type="PANTHER" id="PTHR34501">
    <property type="entry name" value="PROTEIN YDDL-RELATED"/>
    <property type="match status" value="1"/>
</dbReference>
<keyword evidence="9" id="KW-0472">Membrane</keyword>
<dbReference type="Proteomes" id="UP000199531">
    <property type="component" value="Unassembled WGS sequence"/>
</dbReference>
<comment type="subunit">
    <text evidence="2">Homotrimer.</text>
</comment>
<evidence type="ECO:0000256" key="10">
    <source>
        <dbReference type="ARBA" id="ARBA00023237"/>
    </source>
</evidence>
<dbReference type="CDD" id="cd00342">
    <property type="entry name" value="gram_neg_porins"/>
    <property type="match status" value="1"/>
</dbReference>
<evidence type="ECO:0000256" key="3">
    <source>
        <dbReference type="ARBA" id="ARBA00022448"/>
    </source>
</evidence>
<evidence type="ECO:0000313" key="12">
    <source>
        <dbReference type="EMBL" id="SEN05838.1"/>
    </source>
</evidence>
<dbReference type="AlphaFoldDB" id="A0A1H8DH31"/>
<dbReference type="Gene3D" id="2.40.160.10">
    <property type="entry name" value="Porin"/>
    <property type="match status" value="1"/>
</dbReference>
<evidence type="ECO:0000256" key="9">
    <source>
        <dbReference type="ARBA" id="ARBA00023136"/>
    </source>
</evidence>
<dbReference type="PANTHER" id="PTHR34501:SF9">
    <property type="entry name" value="MAJOR OUTER MEMBRANE PROTEIN P.IA"/>
    <property type="match status" value="1"/>
</dbReference>
<dbReference type="OrthoDB" id="6975458at2"/>
<evidence type="ECO:0000256" key="1">
    <source>
        <dbReference type="ARBA" id="ARBA00004571"/>
    </source>
</evidence>
<keyword evidence="6" id="KW-0732">Signal</keyword>
<keyword evidence="10" id="KW-0998">Cell outer membrane</keyword>
<gene>
    <name evidence="12" type="ORF">SAMN02745977_00300</name>
</gene>
<evidence type="ECO:0000259" key="11">
    <source>
        <dbReference type="Pfam" id="PF13609"/>
    </source>
</evidence>
<dbReference type="PRINTS" id="PR00182">
    <property type="entry name" value="ECOLNEIPORIN"/>
</dbReference>
<proteinExistence type="predicted"/>